<sequence>MAARGAIKKQVEVAVEVQNHLSTVEAAQHPSSSRCKNCDNSNKPDLGVFEDTINLYMEKLYIQHLPNLKYNKVYINLGNPNHYFPLTIGVVQTWAQALVSWQTYWAIKQMAEASISLMHKITPVIHGSGGKKFDQGEKICR</sequence>
<dbReference type="AlphaFoldDB" id="A0A0L6VNA1"/>
<accession>A0A0L6VNA1</accession>
<dbReference type="Proteomes" id="UP000037035">
    <property type="component" value="Unassembled WGS sequence"/>
</dbReference>
<dbReference type="VEuPathDB" id="FungiDB:VP01_1319g3"/>
<dbReference type="EMBL" id="LAVV01003554">
    <property type="protein sequence ID" value="KNZ62057.1"/>
    <property type="molecule type" value="Genomic_DNA"/>
</dbReference>
<evidence type="ECO:0000313" key="1">
    <source>
        <dbReference type="EMBL" id="KNZ62057.1"/>
    </source>
</evidence>
<protein>
    <submittedName>
        <fullName evidence="1">Uncharacterized protein</fullName>
    </submittedName>
</protein>
<organism evidence="1 2">
    <name type="scientific">Puccinia sorghi</name>
    <dbReference type="NCBI Taxonomy" id="27349"/>
    <lineage>
        <taxon>Eukaryota</taxon>
        <taxon>Fungi</taxon>
        <taxon>Dikarya</taxon>
        <taxon>Basidiomycota</taxon>
        <taxon>Pucciniomycotina</taxon>
        <taxon>Pucciniomycetes</taxon>
        <taxon>Pucciniales</taxon>
        <taxon>Pucciniaceae</taxon>
        <taxon>Puccinia</taxon>
    </lineage>
</organism>
<gene>
    <name evidence="1" type="ORF">VP01_1319g3</name>
</gene>
<comment type="caution">
    <text evidence="1">The sequence shown here is derived from an EMBL/GenBank/DDBJ whole genome shotgun (WGS) entry which is preliminary data.</text>
</comment>
<name>A0A0L6VNA1_9BASI</name>
<reference evidence="1 2" key="1">
    <citation type="submission" date="2015-08" db="EMBL/GenBank/DDBJ databases">
        <title>Next Generation Sequencing and Analysis of the Genome of Puccinia sorghi L Schw, the Causal Agent of Maize Common Rust.</title>
        <authorList>
            <person name="Rochi L."/>
            <person name="Burguener G."/>
            <person name="Darino M."/>
            <person name="Turjanski A."/>
            <person name="Kreff E."/>
            <person name="Dieguez M.J."/>
            <person name="Sacco F."/>
        </authorList>
    </citation>
    <scope>NUCLEOTIDE SEQUENCE [LARGE SCALE GENOMIC DNA]</scope>
    <source>
        <strain evidence="1 2">RO10H11247</strain>
    </source>
</reference>
<keyword evidence="2" id="KW-1185">Reference proteome</keyword>
<proteinExistence type="predicted"/>
<evidence type="ECO:0000313" key="2">
    <source>
        <dbReference type="Proteomes" id="UP000037035"/>
    </source>
</evidence>